<accession>A0AA36JAL1</accession>
<keyword evidence="1" id="KW-0472">Membrane</keyword>
<dbReference type="EMBL" id="CAUJNA010003439">
    <property type="protein sequence ID" value="CAJ1402117.1"/>
    <property type="molecule type" value="Genomic_DNA"/>
</dbReference>
<feature type="transmembrane region" description="Helical" evidence="1">
    <location>
        <begin position="29"/>
        <end position="49"/>
    </location>
</feature>
<protein>
    <submittedName>
        <fullName evidence="2">Uncharacterized protein</fullName>
    </submittedName>
</protein>
<evidence type="ECO:0000313" key="3">
    <source>
        <dbReference type="Proteomes" id="UP001178507"/>
    </source>
</evidence>
<proteinExistence type="predicted"/>
<dbReference type="AlphaFoldDB" id="A0AA36JAL1"/>
<keyword evidence="1" id="KW-0812">Transmembrane</keyword>
<evidence type="ECO:0000313" key="2">
    <source>
        <dbReference type="EMBL" id="CAJ1402117.1"/>
    </source>
</evidence>
<reference evidence="2" key="1">
    <citation type="submission" date="2023-08" db="EMBL/GenBank/DDBJ databases">
        <authorList>
            <person name="Chen Y."/>
            <person name="Shah S."/>
            <person name="Dougan E. K."/>
            <person name="Thang M."/>
            <person name="Chan C."/>
        </authorList>
    </citation>
    <scope>NUCLEOTIDE SEQUENCE</scope>
</reference>
<keyword evidence="1" id="KW-1133">Transmembrane helix</keyword>
<name>A0AA36JAL1_9DINO</name>
<gene>
    <name evidence="2" type="ORF">EVOR1521_LOCUS25075</name>
</gene>
<evidence type="ECO:0000256" key="1">
    <source>
        <dbReference type="SAM" id="Phobius"/>
    </source>
</evidence>
<dbReference type="Proteomes" id="UP001178507">
    <property type="component" value="Unassembled WGS sequence"/>
</dbReference>
<keyword evidence="3" id="KW-1185">Reference proteome</keyword>
<sequence length="100" mass="11194">MAVEDHTAGQAAGQADGCHSHHLMEHGAMAHIVVHMAVHMAVMEVMGVLMGRGDRFQWNGSGCFSTWFDKWHLQEFTNCWARICRCQCTASQLSPLRQPL</sequence>
<organism evidence="2 3">
    <name type="scientific">Effrenium voratum</name>
    <dbReference type="NCBI Taxonomy" id="2562239"/>
    <lineage>
        <taxon>Eukaryota</taxon>
        <taxon>Sar</taxon>
        <taxon>Alveolata</taxon>
        <taxon>Dinophyceae</taxon>
        <taxon>Suessiales</taxon>
        <taxon>Symbiodiniaceae</taxon>
        <taxon>Effrenium</taxon>
    </lineage>
</organism>
<comment type="caution">
    <text evidence="2">The sequence shown here is derived from an EMBL/GenBank/DDBJ whole genome shotgun (WGS) entry which is preliminary data.</text>
</comment>